<dbReference type="CDD" id="cd07037">
    <property type="entry name" value="TPP_PYR_MenD"/>
    <property type="match status" value="1"/>
</dbReference>
<evidence type="ECO:0000256" key="7">
    <source>
        <dbReference type="ARBA" id="ARBA00023052"/>
    </source>
</evidence>
<dbReference type="SUPFAM" id="SSF52518">
    <property type="entry name" value="Thiamin diphosphate-binding fold (THDP-binding)"/>
    <property type="match status" value="2"/>
</dbReference>
<dbReference type="InterPro" id="IPR029017">
    <property type="entry name" value="Enolase-like_N"/>
</dbReference>
<dbReference type="SMART" id="SM00922">
    <property type="entry name" value="MR_MLE"/>
    <property type="match status" value="1"/>
</dbReference>
<dbReference type="Gene3D" id="3.40.50.970">
    <property type="match status" value="2"/>
</dbReference>
<dbReference type="Pfam" id="PF12697">
    <property type="entry name" value="Abhydrolase_6"/>
    <property type="match status" value="1"/>
</dbReference>
<dbReference type="InterPro" id="IPR004433">
    <property type="entry name" value="MenaQ_synth_MenD"/>
</dbReference>
<dbReference type="SUPFAM" id="SSF51604">
    <property type="entry name" value="Enolase C-terminal domain-like"/>
    <property type="match status" value="1"/>
</dbReference>
<dbReference type="GO" id="GO:0009234">
    <property type="term" value="P:menaquinone biosynthetic process"/>
    <property type="evidence" value="ECO:0007669"/>
    <property type="project" value="InterPro"/>
</dbReference>
<dbReference type="Gene3D" id="3.60.120.10">
    <property type="entry name" value="Anthranilate synthase"/>
    <property type="match status" value="1"/>
</dbReference>
<dbReference type="Pfam" id="PF00425">
    <property type="entry name" value="Chorismate_bind"/>
    <property type="match status" value="1"/>
</dbReference>
<dbReference type="Proteomes" id="UP001472866">
    <property type="component" value="Chromosome 06"/>
</dbReference>
<keyword evidence="7" id="KW-0786">Thiamine pyrophosphate</keyword>
<name>A0AAX4PA07_9CHLO</name>
<dbReference type="InterPro" id="IPR029058">
    <property type="entry name" value="AB_hydrolase_fold"/>
</dbReference>
<dbReference type="EC" id="5.4.4.2" evidence="3"/>
<accession>A0AAX4PA07</accession>
<evidence type="ECO:0000256" key="1">
    <source>
        <dbReference type="ARBA" id="ARBA00000799"/>
    </source>
</evidence>
<dbReference type="GO" id="GO:0070204">
    <property type="term" value="F:2-succinyl-5-enolpyruvyl-6-hydroxy-3-cyclohexene-1-carboxylic-acid synthase activity"/>
    <property type="evidence" value="ECO:0007669"/>
    <property type="project" value="InterPro"/>
</dbReference>
<keyword evidence="5" id="KW-0479">Metal-binding</keyword>
<keyword evidence="6" id="KW-0460">Magnesium</keyword>
<dbReference type="SUPFAM" id="SSF56322">
    <property type="entry name" value="ADC synthase"/>
    <property type="match status" value="1"/>
</dbReference>
<dbReference type="InterPro" id="IPR000073">
    <property type="entry name" value="AB_hydrolase_1"/>
</dbReference>
<dbReference type="SUPFAM" id="SSF53474">
    <property type="entry name" value="alpha/beta-Hydrolases"/>
    <property type="match status" value="1"/>
</dbReference>
<protein>
    <recommendedName>
        <fullName evidence="3">isochorismate synthase</fullName>
        <ecNumber evidence="3">5.4.4.2</ecNumber>
    </recommendedName>
</protein>
<dbReference type="GO" id="GO:0008909">
    <property type="term" value="F:isochorismate synthase activity"/>
    <property type="evidence" value="ECO:0007669"/>
    <property type="project" value="UniProtKB-EC"/>
</dbReference>
<gene>
    <name evidence="13" type="ORF">HKI87_06g43620</name>
</gene>
<sequence>MERKLAHGRASTAGCGPRRTHSERVEMGRSAGRPRGSRTSRTRLACLQPESHSASKADRRPRSAPPPGASSPARSIGMIDEELMERTQGPGGAAGDDASPVSACEVRRLGVASSFAEGAQKLSEALREVSFNRPTEASGIIRLEVAIPREGDTIGWLRKQATAVAAAFPIVYFSPKSSTFGEGLRSCADGGQLEDFSNASGGSSDCEVGCVGSTCLWRGPAEGPFTEESHARVSRFLRPGEESVRAYGGIRFDPKRRPAEEWRDFGAYTFLIPSVELRTSPSHSVLSLNVAWDNLRARVEGETIDSIDDALAKGHSMLASVSGGKVGSRAPVDVGPSETCEDPARPRWDPLVGSVLGEMGKMTKLVLARRSRVLCESPVDPLHLLACLQDQDRKGYQFCLLLGRDKAFFGSTPERLYARSGSRVVSEAVAATRRASADSSVTEDLLTSEKEHNEFIVVRDAVKQALESLCPEVEIEVEKQVLKHVSVQHLYGRLSGRITSGKNDFHLLDALHPTPAVAGYPCDESVRSLASMETFDRGFYSGPFGWISGQSSEFAVAIRSALTRSSEEGNELMMYAGVGIVEGSKPALEWKELDLKVQQFTQIVGQKMAPLESFPNTNALVSFLVVEELCRLGVKYFCIAPGSRSTPLVLAAANHPRAEVVTCIDERSLGFFALGLGKANGVPAAVITTSGTAVANLLPAVVEASESGVPLMLLTADRPAEMQGTGANQTIDQMHIFGKFPRWFRNFPAYTPEMPLQMILTNLSTAYRHAAADLPGPVHLNFQFREPLAPIPQDWDRGILNSKVKAWEGSGVPYTANVSVEAGTGTLAPFEDVMDMVFKCKKGLIVVGTSTKASENLALLEIAERLGWPIVPDISSGLKVGLSKGHSKAAVINNLDHILLDPEACSYLRPDCIIQVGREPVSKRIANFVASSCREGNSKLVMLGNDLRQRDPPHVASHQLALDPVALNDMMRTWSFKHQRRGSSLCEIYRKYLLELDSTASRSVSRCFQEDDSMNEPLIARTISEMIPRSSALYLGNSMPIRDMEFYCATSDSDSRCGPVALGSNRGSSGIDGVTSSAAGFAESLGSPVTLVVGDVSFIHDSNGLNLLSGPHSSKRSPLTTVVVNNNGGRIFEMLPVAKTIESSVLDSCFITSPEADIASLCRAYRIPYQFATNKEDMVRALQIAWSSKVHNVIEIAVDPNSSTDFRSFVRERVKEDIGRFTAQKMFLASDLWNEQNCIQLDRMICEKVTYPLTKEVTTSSKSMVKEMAKFSIHAEHEESGKSITCVGEVSPLPNLHQETFEEARSQLVCVASILSGKRLPLSVVSMEGALEGWLTAIGLRPDTLMPSVRFGLESALVKCASTILGHTEFGAVHVNGLLSSEPAHVLEDAESLVLRGFRGIKLKVGRARVEDDIEMVRLVSERFGSSLILRCDANRSWTLDEALAFAKGVSGFEIEFIEEPVKDLADLKAFCELSSIPVALDEHLSDHLQGTTLENVVEETALLLDSFAESLDAVVLKPAVLGSIEKFKAVVDVCSRRGIKPIVSSTFESSVGLQALVYLARYANEAYGREGKPLLHGLGTIDWNTHEPREGKMLLEEAAYPCELNTKSVVLSLQQPQEEGQVALEKAPFFDSTCMSLDHVATIHEGFMQLYRCRSPASGGDSRGAPPLAFVHGFLGDTHDWMPVISSVAGESDCYAVSLPGHSSSGTSEYAFMENSFSFTSASMAQLLDQGAASRPLLVAYSMGARVALDMVLSSPEKYSGLVVVSSSPGIEDEEEREARAMKDLLLSAQIRETSMQSFLEQWYEQPMFREFRECPQFQSIVSERERIHRRGGIADALRYMSPGIQESLWPKLSGLAVPLCVVCGERDSKYEAISREMCEAAARSPHLGEGDVSIHVVPGVGHCVHLESPEALAPILASFSSHVAQREEVMNFL</sequence>
<comment type="catalytic activity">
    <reaction evidence="1">
        <text>chorismate = isochorismate</text>
        <dbReference type="Rhea" id="RHEA:18985"/>
        <dbReference type="ChEBI" id="CHEBI:29748"/>
        <dbReference type="ChEBI" id="CHEBI:29780"/>
        <dbReference type="EC" id="5.4.4.2"/>
    </reaction>
</comment>
<evidence type="ECO:0000313" key="14">
    <source>
        <dbReference type="Proteomes" id="UP001472866"/>
    </source>
</evidence>
<evidence type="ECO:0000256" key="2">
    <source>
        <dbReference type="ARBA" id="ARBA00005297"/>
    </source>
</evidence>
<dbReference type="InterPro" id="IPR005801">
    <property type="entry name" value="ADC_synthase"/>
</dbReference>
<proteinExistence type="inferred from homology"/>
<organism evidence="13 14">
    <name type="scientific">Chloropicon roscoffensis</name>
    <dbReference type="NCBI Taxonomy" id="1461544"/>
    <lineage>
        <taxon>Eukaryota</taxon>
        <taxon>Viridiplantae</taxon>
        <taxon>Chlorophyta</taxon>
        <taxon>Chloropicophyceae</taxon>
        <taxon>Chloropicales</taxon>
        <taxon>Chloropicaceae</taxon>
        <taxon>Chloropicon</taxon>
    </lineage>
</organism>
<dbReference type="SUPFAM" id="SSF54826">
    <property type="entry name" value="Enolase N-terminal domain-like"/>
    <property type="match status" value="1"/>
</dbReference>
<dbReference type="InterPro" id="IPR013342">
    <property type="entry name" value="Mandelate_racemase_C"/>
</dbReference>
<evidence type="ECO:0000256" key="6">
    <source>
        <dbReference type="ARBA" id="ARBA00022842"/>
    </source>
</evidence>
<evidence type="ECO:0000256" key="8">
    <source>
        <dbReference type="ARBA" id="ARBA00023211"/>
    </source>
</evidence>
<dbReference type="Pfam" id="PF16582">
    <property type="entry name" value="TPP_enzyme_M_2"/>
    <property type="match status" value="1"/>
</dbReference>
<dbReference type="SFLD" id="SFLDF00009">
    <property type="entry name" value="o-succinylbenzoate_synthase"/>
    <property type="match status" value="1"/>
</dbReference>
<dbReference type="PANTHER" id="PTHR42916">
    <property type="entry name" value="2-SUCCINYL-5-ENOLPYRUVYL-6-HYDROXY-3-CYCLOHEXENE-1-CARBOXYLATE SYNTHASE"/>
    <property type="match status" value="1"/>
</dbReference>
<dbReference type="InterPro" id="IPR036849">
    <property type="entry name" value="Enolase-like_C_sf"/>
</dbReference>
<dbReference type="GO" id="GO:0016829">
    <property type="term" value="F:lyase activity"/>
    <property type="evidence" value="ECO:0007669"/>
    <property type="project" value="UniProtKB-KW"/>
</dbReference>
<evidence type="ECO:0000256" key="9">
    <source>
        <dbReference type="ARBA" id="ARBA00023235"/>
    </source>
</evidence>
<dbReference type="Pfam" id="PF02776">
    <property type="entry name" value="TPP_enzyme_N"/>
    <property type="match status" value="1"/>
</dbReference>
<evidence type="ECO:0000256" key="10">
    <source>
        <dbReference type="ARBA" id="ARBA00023239"/>
    </source>
</evidence>
<evidence type="ECO:0000256" key="11">
    <source>
        <dbReference type="SAM" id="MobiDB-lite"/>
    </source>
</evidence>
<dbReference type="SFLD" id="SFLDG00180">
    <property type="entry name" value="muconate_cycloisomerase"/>
    <property type="match status" value="1"/>
</dbReference>
<feature type="region of interest" description="Disordered" evidence="11">
    <location>
        <begin position="1"/>
        <end position="75"/>
    </location>
</feature>
<dbReference type="Gene3D" id="3.40.50.1820">
    <property type="entry name" value="alpha/beta hydrolase"/>
    <property type="match status" value="1"/>
</dbReference>
<keyword evidence="10" id="KW-0456">Lyase</keyword>
<dbReference type="Gene3D" id="3.30.390.10">
    <property type="entry name" value="Enolase-like, N-terminal domain"/>
    <property type="match status" value="1"/>
</dbReference>
<reference evidence="13 14" key="1">
    <citation type="submission" date="2024-03" db="EMBL/GenBank/DDBJ databases">
        <title>Complete genome sequence of the green alga Chloropicon roscoffensis RCC1871.</title>
        <authorList>
            <person name="Lemieux C."/>
            <person name="Pombert J.-F."/>
            <person name="Otis C."/>
            <person name="Turmel M."/>
        </authorList>
    </citation>
    <scope>NUCLEOTIDE SEQUENCE [LARGE SCALE GENOMIC DNA]</scope>
    <source>
        <strain evidence="13 14">RCC1871</strain>
    </source>
</reference>
<dbReference type="PANTHER" id="PTHR42916:SF1">
    <property type="entry name" value="PROTEIN PHYLLO, CHLOROPLASTIC"/>
    <property type="match status" value="1"/>
</dbReference>
<dbReference type="Gene3D" id="3.40.50.1220">
    <property type="entry name" value="TPP-binding domain"/>
    <property type="match status" value="1"/>
</dbReference>
<dbReference type="GO" id="GO:0046872">
    <property type="term" value="F:metal ion binding"/>
    <property type="evidence" value="ECO:0007669"/>
    <property type="project" value="UniProtKB-KW"/>
</dbReference>
<dbReference type="HAMAP" id="MF_01659">
    <property type="entry name" value="MenD"/>
    <property type="match status" value="1"/>
</dbReference>
<feature type="region of interest" description="Disordered" evidence="11">
    <location>
        <begin position="322"/>
        <end position="344"/>
    </location>
</feature>
<feature type="domain" description="Mandelate racemase/muconate lactonizing enzyme C-terminal" evidence="12">
    <location>
        <begin position="1383"/>
        <end position="1478"/>
    </location>
</feature>
<dbReference type="Gene3D" id="3.20.20.120">
    <property type="entry name" value="Enolase-like C-terminal domain"/>
    <property type="match status" value="1"/>
</dbReference>
<dbReference type="InterPro" id="IPR004561">
    <property type="entry name" value="IsoChor_synthase"/>
</dbReference>
<dbReference type="NCBIfam" id="TIGR00173">
    <property type="entry name" value="menD"/>
    <property type="match status" value="1"/>
</dbReference>
<dbReference type="Pfam" id="PF13378">
    <property type="entry name" value="MR_MLE_C"/>
    <property type="match status" value="1"/>
</dbReference>
<dbReference type="InterPro" id="IPR015890">
    <property type="entry name" value="Chorismate_C"/>
</dbReference>
<comment type="similarity">
    <text evidence="2">Belongs to the isochorismate synthase family.</text>
</comment>
<keyword evidence="9" id="KW-0413">Isomerase</keyword>
<dbReference type="GO" id="GO:0009063">
    <property type="term" value="P:amino acid catabolic process"/>
    <property type="evidence" value="ECO:0007669"/>
    <property type="project" value="InterPro"/>
</dbReference>
<evidence type="ECO:0000256" key="4">
    <source>
        <dbReference type="ARBA" id="ARBA00022679"/>
    </source>
</evidence>
<dbReference type="CDD" id="cd02009">
    <property type="entry name" value="TPP_SHCHC_synthase"/>
    <property type="match status" value="1"/>
</dbReference>
<keyword evidence="14" id="KW-1185">Reference proteome</keyword>
<dbReference type="SFLD" id="SFLDS00001">
    <property type="entry name" value="Enolase"/>
    <property type="match status" value="1"/>
</dbReference>
<dbReference type="NCBIfam" id="TIGR01927">
    <property type="entry name" value="menC_gam_Gplu"/>
    <property type="match status" value="1"/>
</dbReference>
<evidence type="ECO:0000256" key="5">
    <source>
        <dbReference type="ARBA" id="ARBA00022723"/>
    </source>
</evidence>
<dbReference type="GO" id="GO:0030976">
    <property type="term" value="F:thiamine pyrophosphate binding"/>
    <property type="evidence" value="ECO:0007669"/>
    <property type="project" value="InterPro"/>
</dbReference>
<evidence type="ECO:0000259" key="12">
    <source>
        <dbReference type="SMART" id="SM00922"/>
    </source>
</evidence>
<dbReference type="PROSITE" id="PS00909">
    <property type="entry name" value="MR_MLE_2"/>
    <property type="match status" value="1"/>
</dbReference>
<evidence type="ECO:0000256" key="3">
    <source>
        <dbReference type="ARBA" id="ARBA00012824"/>
    </source>
</evidence>
<keyword evidence="8" id="KW-0464">Manganese</keyword>
<dbReference type="InterPro" id="IPR032264">
    <property type="entry name" value="MenD_middle"/>
</dbReference>
<dbReference type="InterPro" id="IPR012001">
    <property type="entry name" value="Thiamin_PyroP_enz_TPP-bd_dom"/>
</dbReference>
<dbReference type="InterPro" id="IPR018110">
    <property type="entry name" value="Mandel_Rmase/mucon_lact_enz_CS"/>
</dbReference>
<dbReference type="EMBL" id="CP151506">
    <property type="protein sequence ID" value="WZN62820.1"/>
    <property type="molecule type" value="Genomic_DNA"/>
</dbReference>
<dbReference type="NCBIfam" id="TIGR00543">
    <property type="entry name" value="isochor_syn"/>
    <property type="match status" value="1"/>
</dbReference>
<dbReference type="InterPro" id="IPR029061">
    <property type="entry name" value="THDP-binding"/>
</dbReference>
<dbReference type="InterPro" id="IPR029065">
    <property type="entry name" value="Enolase_C-like"/>
</dbReference>
<keyword evidence="4" id="KW-0808">Transferase</keyword>
<evidence type="ECO:0000313" key="13">
    <source>
        <dbReference type="EMBL" id="WZN62820.1"/>
    </source>
</evidence>